<reference evidence="3" key="1">
    <citation type="journal article" date="2019" name="Int. J. Syst. Evol. Microbiol.">
        <title>The Global Catalogue of Microorganisms (GCM) 10K type strain sequencing project: providing services to taxonomists for standard genome sequencing and annotation.</title>
        <authorList>
            <consortium name="The Broad Institute Genomics Platform"/>
            <consortium name="The Broad Institute Genome Sequencing Center for Infectious Disease"/>
            <person name="Wu L."/>
            <person name="Ma J."/>
        </authorList>
    </citation>
    <scope>NUCLEOTIDE SEQUENCE [LARGE SCALE GENOMIC DNA]</scope>
    <source>
        <strain evidence="3">CGMCC 4.7192</strain>
    </source>
</reference>
<evidence type="ECO:0000313" key="3">
    <source>
        <dbReference type="Proteomes" id="UP001597294"/>
    </source>
</evidence>
<feature type="signal peptide" evidence="1">
    <location>
        <begin position="1"/>
        <end position="24"/>
    </location>
</feature>
<organism evidence="2 3">
    <name type="scientific">Kiloniella antarctica</name>
    <dbReference type="NCBI Taxonomy" id="1550907"/>
    <lineage>
        <taxon>Bacteria</taxon>
        <taxon>Pseudomonadati</taxon>
        <taxon>Pseudomonadota</taxon>
        <taxon>Alphaproteobacteria</taxon>
        <taxon>Rhodospirillales</taxon>
        <taxon>Kiloniellaceae</taxon>
        <taxon>Kiloniella</taxon>
    </lineage>
</organism>
<sequence>MKQFLKTSLVVLSAAMVSATVTFAGDLSGVIKIGDSSLGHILTDNKGMTLYTFDKDSNGKSACNGGCAKAWPPLLAEASPAETDEFTKITRDDGEKQWAYKGMPLYGWVNDKQSGDVTGDKFKGVWHVVTP</sequence>
<comment type="caution">
    <text evidence="2">The sequence shown here is derived from an EMBL/GenBank/DDBJ whole genome shotgun (WGS) entry which is preliminary data.</text>
</comment>
<gene>
    <name evidence="2" type="ORF">ACFSKO_15065</name>
</gene>
<dbReference type="RefSeq" id="WP_380253085.1">
    <property type="nucleotide sequence ID" value="NZ_JBHUII010000008.1"/>
</dbReference>
<proteinExistence type="predicted"/>
<evidence type="ECO:0000313" key="2">
    <source>
        <dbReference type="EMBL" id="MFD2206947.1"/>
    </source>
</evidence>
<dbReference type="PIRSF" id="PIRSF029720">
    <property type="entry name" value="UCP029720"/>
    <property type="match status" value="1"/>
</dbReference>
<dbReference type="PANTHER" id="PTHR39335">
    <property type="entry name" value="BLL4220 PROTEIN"/>
    <property type="match status" value="1"/>
</dbReference>
<protein>
    <recommendedName>
        <fullName evidence="4">Lipoprotein</fullName>
    </recommendedName>
</protein>
<evidence type="ECO:0000256" key="1">
    <source>
        <dbReference type="SAM" id="SignalP"/>
    </source>
</evidence>
<feature type="chain" id="PRO_5046361938" description="Lipoprotein" evidence="1">
    <location>
        <begin position="25"/>
        <end position="131"/>
    </location>
</feature>
<keyword evidence="1" id="KW-0732">Signal</keyword>
<evidence type="ECO:0008006" key="4">
    <source>
        <dbReference type="Google" id="ProtNLM"/>
    </source>
</evidence>
<dbReference type="InterPro" id="IPR005297">
    <property type="entry name" value="Lipoprotein_repeat"/>
</dbReference>
<dbReference type="Pfam" id="PF03640">
    <property type="entry name" value="Lipoprotein_15"/>
    <property type="match status" value="2"/>
</dbReference>
<dbReference type="InterPro" id="IPR014558">
    <property type="entry name" value="UCP029720"/>
</dbReference>
<name>A0ABW5BM43_9PROT</name>
<dbReference type="PANTHER" id="PTHR39335:SF1">
    <property type="entry name" value="BLL4220 PROTEIN"/>
    <property type="match status" value="1"/>
</dbReference>
<keyword evidence="3" id="KW-1185">Reference proteome</keyword>
<dbReference type="Proteomes" id="UP001597294">
    <property type="component" value="Unassembled WGS sequence"/>
</dbReference>
<accession>A0ABW5BM43</accession>
<dbReference type="EMBL" id="JBHUII010000008">
    <property type="protein sequence ID" value="MFD2206947.1"/>
    <property type="molecule type" value="Genomic_DNA"/>
</dbReference>